<dbReference type="Proteomes" id="UP000222542">
    <property type="component" value="Unassembled WGS sequence"/>
</dbReference>
<evidence type="ECO:0000313" key="2">
    <source>
        <dbReference type="Proteomes" id="UP000222542"/>
    </source>
</evidence>
<sequence length="66" mass="7661">MFTFLLAGLPSEYESFVTTIDIDDRDNLDASDDIDRDLDIELELLIRMNGLTVDMVLEIDRFYITL</sequence>
<gene>
    <name evidence="1" type="ORF">T459_21353</name>
</gene>
<reference evidence="1 2" key="1">
    <citation type="journal article" date="2014" name="Nat. Genet.">
        <title>Genome sequence of the hot pepper provides insights into the evolution of pungency in Capsicum species.</title>
        <authorList>
            <person name="Kim S."/>
            <person name="Park M."/>
            <person name="Yeom S.I."/>
            <person name="Kim Y.M."/>
            <person name="Lee J.M."/>
            <person name="Lee H.A."/>
            <person name="Seo E."/>
            <person name="Choi J."/>
            <person name="Cheong K."/>
            <person name="Kim K.T."/>
            <person name="Jung K."/>
            <person name="Lee G.W."/>
            <person name="Oh S.K."/>
            <person name="Bae C."/>
            <person name="Kim S.B."/>
            <person name="Lee H.Y."/>
            <person name="Kim S.Y."/>
            <person name="Kim M.S."/>
            <person name="Kang B.C."/>
            <person name="Jo Y.D."/>
            <person name="Yang H.B."/>
            <person name="Jeong H.J."/>
            <person name="Kang W.H."/>
            <person name="Kwon J.K."/>
            <person name="Shin C."/>
            <person name="Lim J.Y."/>
            <person name="Park J.H."/>
            <person name="Huh J.H."/>
            <person name="Kim J.S."/>
            <person name="Kim B.D."/>
            <person name="Cohen O."/>
            <person name="Paran I."/>
            <person name="Suh M.C."/>
            <person name="Lee S.B."/>
            <person name="Kim Y.K."/>
            <person name="Shin Y."/>
            <person name="Noh S.J."/>
            <person name="Park J."/>
            <person name="Seo Y.S."/>
            <person name="Kwon S.Y."/>
            <person name="Kim H.A."/>
            <person name="Park J.M."/>
            <person name="Kim H.J."/>
            <person name="Choi S.B."/>
            <person name="Bosland P.W."/>
            <person name="Reeves G."/>
            <person name="Jo S.H."/>
            <person name="Lee B.W."/>
            <person name="Cho H.T."/>
            <person name="Choi H.S."/>
            <person name="Lee M.S."/>
            <person name="Yu Y."/>
            <person name="Do Choi Y."/>
            <person name="Park B.S."/>
            <person name="van Deynze A."/>
            <person name="Ashrafi H."/>
            <person name="Hill T."/>
            <person name="Kim W.T."/>
            <person name="Pai H.S."/>
            <person name="Ahn H.K."/>
            <person name="Yeam I."/>
            <person name="Giovannoni J.J."/>
            <person name="Rose J.K."/>
            <person name="Sorensen I."/>
            <person name="Lee S.J."/>
            <person name="Kim R.W."/>
            <person name="Choi I.Y."/>
            <person name="Choi B.S."/>
            <person name="Lim J.S."/>
            <person name="Lee Y.H."/>
            <person name="Choi D."/>
        </authorList>
    </citation>
    <scope>NUCLEOTIDE SEQUENCE [LARGE SCALE GENOMIC DNA]</scope>
    <source>
        <strain evidence="2">cv. CM334</strain>
    </source>
</reference>
<dbReference type="STRING" id="4072.A0A2G2YWF4"/>
<dbReference type="Gramene" id="PHT74076">
    <property type="protein sequence ID" value="PHT74076"/>
    <property type="gene ID" value="T459_21353"/>
</dbReference>
<dbReference type="AlphaFoldDB" id="A0A2G2YWF4"/>
<reference evidence="1 2" key="2">
    <citation type="journal article" date="2017" name="Genome Biol.">
        <title>New reference genome sequences of hot pepper reveal the massive evolution of plant disease-resistance genes by retroduplication.</title>
        <authorList>
            <person name="Kim S."/>
            <person name="Park J."/>
            <person name="Yeom S.I."/>
            <person name="Kim Y.M."/>
            <person name="Seo E."/>
            <person name="Kim K.T."/>
            <person name="Kim M.S."/>
            <person name="Lee J.M."/>
            <person name="Cheong K."/>
            <person name="Shin H.S."/>
            <person name="Kim S.B."/>
            <person name="Han K."/>
            <person name="Lee J."/>
            <person name="Park M."/>
            <person name="Lee H.A."/>
            <person name="Lee H.Y."/>
            <person name="Lee Y."/>
            <person name="Oh S."/>
            <person name="Lee J.H."/>
            <person name="Choi E."/>
            <person name="Choi E."/>
            <person name="Lee S.E."/>
            <person name="Jeon J."/>
            <person name="Kim H."/>
            <person name="Choi G."/>
            <person name="Song H."/>
            <person name="Lee J."/>
            <person name="Lee S.C."/>
            <person name="Kwon J.K."/>
            <person name="Lee H.Y."/>
            <person name="Koo N."/>
            <person name="Hong Y."/>
            <person name="Kim R.W."/>
            <person name="Kang W.H."/>
            <person name="Huh J.H."/>
            <person name="Kang B.C."/>
            <person name="Yang T.J."/>
            <person name="Lee Y.H."/>
            <person name="Bennetzen J.L."/>
            <person name="Choi D."/>
        </authorList>
    </citation>
    <scope>NUCLEOTIDE SEQUENCE [LARGE SCALE GENOMIC DNA]</scope>
    <source>
        <strain evidence="2">cv. CM334</strain>
    </source>
</reference>
<proteinExistence type="predicted"/>
<name>A0A2G2YWF4_CAPAN</name>
<protein>
    <submittedName>
        <fullName evidence="1">Uncharacterized protein</fullName>
    </submittedName>
</protein>
<dbReference type="EMBL" id="AYRZ02000008">
    <property type="protein sequence ID" value="PHT74076.1"/>
    <property type="molecule type" value="Genomic_DNA"/>
</dbReference>
<accession>A0A2G2YWF4</accession>
<keyword evidence="2" id="KW-1185">Reference proteome</keyword>
<organism evidence="1 2">
    <name type="scientific">Capsicum annuum</name>
    <name type="common">Capsicum pepper</name>
    <dbReference type="NCBI Taxonomy" id="4072"/>
    <lineage>
        <taxon>Eukaryota</taxon>
        <taxon>Viridiplantae</taxon>
        <taxon>Streptophyta</taxon>
        <taxon>Embryophyta</taxon>
        <taxon>Tracheophyta</taxon>
        <taxon>Spermatophyta</taxon>
        <taxon>Magnoliopsida</taxon>
        <taxon>eudicotyledons</taxon>
        <taxon>Gunneridae</taxon>
        <taxon>Pentapetalae</taxon>
        <taxon>asterids</taxon>
        <taxon>lamiids</taxon>
        <taxon>Solanales</taxon>
        <taxon>Solanaceae</taxon>
        <taxon>Solanoideae</taxon>
        <taxon>Capsiceae</taxon>
        <taxon>Capsicum</taxon>
    </lineage>
</organism>
<comment type="caution">
    <text evidence="1">The sequence shown here is derived from an EMBL/GenBank/DDBJ whole genome shotgun (WGS) entry which is preliminary data.</text>
</comment>
<evidence type="ECO:0000313" key="1">
    <source>
        <dbReference type="EMBL" id="PHT74076.1"/>
    </source>
</evidence>